<name>A0A1M7Z0H7_9VIBR</name>
<dbReference type="Proteomes" id="UP000184600">
    <property type="component" value="Unassembled WGS sequence"/>
</dbReference>
<dbReference type="AlphaFoldDB" id="A0A1M7Z0H7"/>
<sequence>MRFPVHLCHSSPVQIVFTAFLSLMISLPAQARPPKHPHHPPHPGWFPGSPVPNPHGPDFFDGPHLPESVVFSVIAGITYAVVNGQYYRHEGRRYVYVGSAPQPPQTTVIVNTAEESSTNTTSTTQPATVTATTSSANTATATHPLSPGTIVSQLPGKVKKVTIDQRVFYVSQQTWYLALAGKQGYVVVQPQL</sequence>
<reference evidence="4" key="1">
    <citation type="submission" date="2016-12" db="EMBL/GenBank/DDBJ databases">
        <authorList>
            <person name="Rodrigo-Torres L."/>
            <person name="Arahal R.D."/>
            <person name="Lucena T."/>
        </authorList>
    </citation>
    <scope>NUCLEOTIDE SEQUENCE [LARGE SCALE GENOMIC DNA]</scope>
</reference>
<accession>A0A1M7Z0H7</accession>
<feature type="region of interest" description="Disordered" evidence="1">
    <location>
        <begin position="31"/>
        <end position="50"/>
    </location>
</feature>
<keyword evidence="4" id="KW-1185">Reference proteome</keyword>
<keyword evidence="2" id="KW-0732">Signal</keyword>
<gene>
    <name evidence="3" type="ORF">VQ7734_04086</name>
</gene>
<evidence type="ECO:0000256" key="1">
    <source>
        <dbReference type="SAM" id="MobiDB-lite"/>
    </source>
</evidence>
<evidence type="ECO:0000313" key="3">
    <source>
        <dbReference type="EMBL" id="SHO58315.1"/>
    </source>
</evidence>
<dbReference type="OrthoDB" id="7068235at2"/>
<dbReference type="EMBL" id="FRFG01000061">
    <property type="protein sequence ID" value="SHO58315.1"/>
    <property type="molecule type" value="Genomic_DNA"/>
</dbReference>
<evidence type="ECO:0000256" key="2">
    <source>
        <dbReference type="SAM" id="SignalP"/>
    </source>
</evidence>
<dbReference type="InterPro" id="IPR045398">
    <property type="entry name" value="DUF6515"/>
</dbReference>
<feature type="chain" id="PRO_5009929936" description="SH3b domain-containing protein" evidence="2">
    <location>
        <begin position="32"/>
        <end position="192"/>
    </location>
</feature>
<evidence type="ECO:0008006" key="5">
    <source>
        <dbReference type="Google" id="ProtNLM"/>
    </source>
</evidence>
<dbReference type="Pfam" id="PF20125">
    <property type="entry name" value="DUF6515"/>
    <property type="match status" value="1"/>
</dbReference>
<dbReference type="STRING" id="1117707.VQ7734_04086"/>
<organism evidence="3 4">
    <name type="scientific">Vibrio quintilis</name>
    <dbReference type="NCBI Taxonomy" id="1117707"/>
    <lineage>
        <taxon>Bacteria</taxon>
        <taxon>Pseudomonadati</taxon>
        <taxon>Pseudomonadota</taxon>
        <taxon>Gammaproteobacteria</taxon>
        <taxon>Vibrionales</taxon>
        <taxon>Vibrionaceae</taxon>
        <taxon>Vibrio</taxon>
    </lineage>
</organism>
<feature type="signal peptide" evidence="2">
    <location>
        <begin position="1"/>
        <end position="31"/>
    </location>
</feature>
<protein>
    <recommendedName>
        <fullName evidence="5">SH3b domain-containing protein</fullName>
    </recommendedName>
</protein>
<evidence type="ECO:0000313" key="4">
    <source>
        <dbReference type="Proteomes" id="UP000184600"/>
    </source>
</evidence>
<proteinExistence type="predicted"/>
<dbReference type="RefSeq" id="WP_073585760.1">
    <property type="nucleotide sequence ID" value="NZ_AP024897.1"/>
</dbReference>